<organism evidence="16 17">
    <name type="scientific">Paenacidovorax caeni</name>
    <dbReference type="NCBI Taxonomy" id="343013"/>
    <lineage>
        <taxon>Bacteria</taxon>
        <taxon>Pseudomonadati</taxon>
        <taxon>Pseudomonadota</taxon>
        <taxon>Betaproteobacteria</taxon>
        <taxon>Burkholderiales</taxon>
        <taxon>Comamonadaceae</taxon>
        <taxon>Paenacidovorax</taxon>
    </lineage>
</organism>
<comment type="catalytic activity">
    <reaction evidence="1">
        <text>ATP + protein L-histidine = ADP + protein N-phospho-L-histidine.</text>
        <dbReference type="EC" id="2.7.13.3"/>
    </reaction>
</comment>
<accession>A0A1I7F1E5</accession>
<evidence type="ECO:0000256" key="3">
    <source>
        <dbReference type="ARBA" id="ARBA00012438"/>
    </source>
</evidence>
<dbReference type="PROSITE" id="PS50885">
    <property type="entry name" value="HAMP"/>
    <property type="match status" value="1"/>
</dbReference>
<dbReference type="InterPro" id="IPR050428">
    <property type="entry name" value="TCS_sensor_his_kinase"/>
</dbReference>
<evidence type="ECO:0000256" key="11">
    <source>
        <dbReference type="ARBA" id="ARBA00023012"/>
    </source>
</evidence>
<dbReference type="SUPFAM" id="SSF55874">
    <property type="entry name" value="ATPase domain of HSP90 chaperone/DNA topoisomerase II/histidine kinase"/>
    <property type="match status" value="1"/>
</dbReference>
<dbReference type="InterPro" id="IPR003594">
    <property type="entry name" value="HATPase_dom"/>
</dbReference>
<dbReference type="GO" id="GO:0000155">
    <property type="term" value="F:phosphorelay sensor kinase activity"/>
    <property type="evidence" value="ECO:0007669"/>
    <property type="project" value="InterPro"/>
</dbReference>
<evidence type="ECO:0000313" key="16">
    <source>
        <dbReference type="EMBL" id="SFU30053.1"/>
    </source>
</evidence>
<dbReference type="Pfam" id="PF02518">
    <property type="entry name" value="HATPase_c"/>
    <property type="match status" value="1"/>
</dbReference>
<feature type="transmembrane region" description="Helical" evidence="13">
    <location>
        <begin position="152"/>
        <end position="174"/>
    </location>
</feature>
<comment type="subcellular location">
    <subcellularLocation>
        <location evidence="2">Membrane</location>
        <topology evidence="2">Multi-pass membrane protein</topology>
    </subcellularLocation>
</comment>
<keyword evidence="12 13" id="KW-0472">Membrane</keyword>
<dbReference type="InterPro" id="IPR003661">
    <property type="entry name" value="HisK_dim/P_dom"/>
</dbReference>
<dbReference type="AlphaFoldDB" id="A0A1I7F1E5"/>
<evidence type="ECO:0000256" key="10">
    <source>
        <dbReference type="ARBA" id="ARBA00022989"/>
    </source>
</evidence>
<dbReference type="Proteomes" id="UP000183656">
    <property type="component" value="Unassembled WGS sequence"/>
</dbReference>
<dbReference type="RefSeq" id="WP_054255516.1">
    <property type="nucleotide sequence ID" value="NZ_CYIG01000007.1"/>
</dbReference>
<dbReference type="EC" id="2.7.13.3" evidence="3"/>
<dbReference type="Gene3D" id="3.30.565.10">
    <property type="entry name" value="Histidine kinase-like ATPase, C-terminal domain"/>
    <property type="match status" value="1"/>
</dbReference>
<keyword evidence="5" id="KW-0808">Transferase</keyword>
<keyword evidence="4" id="KW-0597">Phosphoprotein</keyword>
<gene>
    <name evidence="16" type="ORF">SAMN04489707_1001109</name>
</gene>
<dbReference type="InterPro" id="IPR036097">
    <property type="entry name" value="HisK_dim/P_sf"/>
</dbReference>
<evidence type="ECO:0000259" key="14">
    <source>
        <dbReference type="PROSITE" id="PS50109"/>
    </source>
</evidence>
<evidence type="ECO:0000256" key="1">
    <source>
        <dbReference type="ARBA" id="ARBA00000085"/>
    </source>
</evidence>
<evidence type="ECO:0000256" key="13">
    <source>
        <dbReference type="SAM" id="Phobius"/>
    </source>
</evidence>
<dbReference type="GO" id="GO:0005524">
    <property type="term" value="F:ATP binding"/>
    <property type="evidence" value="ECO:0007669"/>
    <property type="project" value="UniProtKB-KW"/>
</dbReference>
<dbReference type="CDD" id="cd00082">
    <property type="entry name" value="HisKA"/>
    <property type="match status" value="1"/>
</dbReference>
<dbReference type="InterPro" id="IPR004358">
    <property type="entry name" value="Sig_transdc_His_kin-like_C"/>
</dbReference>
<keyword evidence="17" id="KW-1185">Reference proteome</keyword>
<evidence type="ECO:0000256" key="12">
    <source>
        <dbReference type="ARBA" id="ARBA00023136"/>
    </source>
</evidence>
<dbReference type="EMBL" id="FPBX01000001">
    <property type="protein sequence ID" value="SFU30053.1"/>
    <property type="molecule type" value="Genomic_DNA"/>
</dbReference>
<name>A0A1I7F1E5_9BURK</name>
<dbReference type="GO" id="GO:0005886">
    <property type="term" value="C:plasma membrane"/>
    <property type="evidence" value="ECO:0007669"/>
    <property type="project" value="TreeGrafter"/>
</dbReference>
<dbReference type="Pfam" id="PF00512">
    <property type="entry name" value="HisKA"/>
    <property type="match status" value="1"/>
</dbReference>
<dbReference type="PANTHER" id="PTHR45436:SF14">
    <property type="entry name" value="SENSOR PROTEIN QSEC"/>
    <property type="match status" value="1"/>
</dbReference>
<sequence length="469" mass="50383">MKAPRWPTSLRWRLLALLFTAVLCTALAQATLAYRSALAEADALFDHQMQQTAFALRAGLPPDAQAWGGGPRAEYQNDEFIVQVWTHEGLRIFESAVGTALPQLAVLGFTNVQVRDATYRVFSLQTRAQVIQVAHDMAVRRAMARALALRSLLPLAVMAPLLALWVWWTVRHLLAPVERVRRQLALRQADDLVAVSETDLPDEVQPLVQELNLLLARVRSAFEAQQHFVADAAHELRSPLAALKLQVQGLRRAPDDAARQQAVARLDAGLDRATRLVEQLLVLARQEASAAAVSPLVAVDCDALVRQALADAAPGAQARGIDLGLAPACAANGTGGWAAGLPEALRILLRNLLDNAVKYTPAGGRIDAGWRVVPGGVELWVEDSGPGIPAAERARVLGRFYRGPESAQGTQGSGLGLAIVQAIARRHGTALTLEDAPHLGGLRAALILQAWAGSVDPHGRDTRLAPESV</sequence>
<feature type="domain" description="HAMP" evidence="15">
    <location>
        <begin position="171"/>
        <end position="223"/>
    </location>
</feature>
<evidence type="ECO:0000256" key="8">
    <source>
        <dbReference type="ARBA" id="ARBA00022777"/>
    </source>
</evidence>
<dbReference type="PRINTS" id="PR00344">
    <property type="entry name" value="BCTRLSENSOR"/>
</dbReference>
<dbReference type="Gene3D" id="1.10.287.130">
    <property type="match status" value="1"/>
</dbReference>
<proteinExistence type="predicted"/>
<dbReference type="SMART" id="SM00388">
    <property type="entry name" value="HisKA"/>
    <property type="match status" value="1"/>
</dbReference>
<keyword evidence="8 16" id="KW-0418">Kinase</keyword>
<dbReference type="PANTHER" id="PTHR45436">
    <property type="entry name" value="SENSOR HISTIDINE KINASE YKOH"/>
    <property type="match status" value="1"/>
</dbReference>
<evidence type="ECO:0000259" key="15">
    <source>
        <dbReference type="PROSITE" id="PS50885"/>
    </source>
</evidence>
<evidence type="ECO:0000256" key="6">
    <source>
        <dbReference type="ARBA" id="ARBA00022692"/>
    </source>
</evidence>
<dbReference type="OrthoDB" id="8554694at2"/>
<dbReference type="InterPro" id="IPR005467">
    <property type="entry name" value="His_kinase_dom"/>
</dbReference>
<evidence type="ECO:0000256" key="7">
    <source>
        <dbReference type="ARBA" id="ARBA00022741"/>
    </source>
</evidence>
<keyword evidence="11" id="KW-0902">Two-component regulatory system</keyword>
<keyword evidence="6 13" id="KW-0812">Transmembrane</keyword>
<dbReference type="CDD" id="cd00075">
    <property type="entry name" value="HATPase"/>
    <property type="match status" value="1"/>
</dbReference>
<keyword evidence="9" id="KW-0067">ATP-binding</keyword>
<evidence type="ECO:0000256" key="5">
    <source>
        <dbReference type="ARBA" id="ARBA00022679"/>
    </source>
</evidence>
<dbReference type="InterPro" id="IPR036890">
    <property type="entry name" value="HATPase_C_sf"/>
</dbReference>
<dbReference type="SUPFAM" id="SSF47384">
    <property type="entry name" value="Homodimeric domain of signal transducing histidine kinase"/>
    <property type="match status" value="1"/>
</dbReference>
<keyword evidence="10 13" id="KW-1133">Transmembrane helix</keyword>
<reference evidence="16 17" key="1">
    <citation type="submission" date="2016-10" db="EMBL/GenBank/DDBJ databases">
        <authorList>
            <person name="de Groot N.N."/>
        </authorList>
    </citation>
    <scope>NUCLEOTIDE SEQUENCE [LARGE SCALE GENOMIC DNA]</scope>
    <source>
        <strain evidence="16 17">R-24608</strain>
    </source>
</reference>
<dbReference type="SMART" id="SM00387">
    <property type="entry name" value="HATPase_c"/>
    <property type="match status" value="1"/>
</dbReference>
<keyword evidence="7" id="KW-0547">Nucleotide-binding</keyword>
<dbReference type="PROSITE" id="PS50109">
    <property type="entry name" value="HIS_KIN"/>
    <property type="match status" value="1"/>
</dbReference>
<evidence type="ECO:0000256" key="2">
    <source>
        <dbReference type="ARBA" id="ARBA00004141"/>
    </source>
</evidence>
<evidence type="ECO:0000256" key="9">
    <source>
        <dbReference type="ARBA" id="ARBA00022840"/>
    </source>
</evidence>
<dbReference type="STRING" id="343013.SAMN04489707_1001109"/>
<evidence type="ECO:0000313" key="17">
    <source>
        <dbReference type="Proteomes" id="UP000183656"/>
    </source>
</evidence>
<feature type="domain" description="Histidine kinase" evidence="14">
    <location>
        <begin position="231"/>
        <end position="452"/>
    </location>
</feature>
<protein>
    <recommendedName>
        <fullName evidence="3">histidine kinase</fullName>
        <ecNumber evidence="3">2.7.13.3</ecNumber>
    </recommendedName>
</protein>
<dbReference type="InterPro" id="IPR003660">
    <property type="entry name" value="HAMP_dom"/>
</dbReference>
<evidence type="ECO:0000256" key="4">
    <source>
        <dbReference type="ARBA" id="ARBA00022553"/>
    </source>
</evidence>